<dbReference type="PANTHER" id="PTHR30381">
    <property type="entry name" value="FLAGELLAR P-RING PERIPLASMIC PROTEIN FLGI"/>
    <property type="match status" value="1"/>
</dbReference>
<comment type="function">
    <text evidence="1 8">Assembles around the rod to form the L-ring and probably protects the motor/basal body from shearing forces during rotation.</text>
</comment>
<dbReference type="GO" id="GO:0009428">
    <property type="term" value="C:bacterial-type flagellum basal body, distal rod, P ring"/>
    <property type="evidence" value="ECO:0007669"/>
    <property type="project" value="InterPro"/>
</dbReference>
<keyword evidence="9" id="KW-0966">Cell projection</keyword>
<comment type="similarity">
    <text evidence="8">Belongs to the FlgI family.</text>
</comment>
<keyword evidence="6 8" id="KW-0975">Bacterial flagellum</keyword>
<evidence type="ECO:0000256" key="6">
    <source>
        <dbReference type="ARBA" id="ARBA00023143"/>
    </source>
</evidence>
<accession>A0A1M7T647</accession>
<evidence type="ECO:0000256" key="1">
    <source>
        <dbReference type="ARBA" id="ARBA00002591"/>
    </source>
</evidence>
<dbReference type="HAMAP" id="MF_00416">
    <property type="entry name" value="FlgI"/>
    <property type="match status" value="1"/>
</dbReference>
<evidence type="ECO:0000256" key="2">
    <source>
        <dbReference type="ARBA" id="ARBA00004117"/>
    </source>
</evidence>
<dbReference type="PRINTS" id="PR01010">
    <property type="entry name" value="FLGPRINGFLGI"/>
</dbReference>
<reference evidence="9 10" key="1">
    <citation type="submission" date="2016-12" db="EMBL/GenBank/DDBJ databases">
        <authorList>
            <person name="Song W.-J."/>
            <person name="Kurnit D.M."/>
        </authorList>
    </citation>
    <scope>NUCLEOTIDE SEQUENCE [LARGE SCALE GENOMIC DNA]</scope>
    <source>
        <strain evidence="9 10">CGMCC 1.10808</strain>
    </source>
</reference>
<dbReference type="InterPro" id="IPR001782">
    <property type="entry name" value="Flag_FlgI"/>
</dbReference>
<feature type="chain" id="PRO_5009990307" description="Flagellar P-ring protein" evidence="8">
    <location>
        <begin position="23"/>
        <end position="386"/>
    </location>
</feature>
<keyword evidence="10" id="KW-1185">Reference proteome</keyword>
<evidence type="ECO:0000256" key="8">
    <source>
        <dbReference type="HAMAP-Rule" id="MF_00416"/>
    </source>
</evidence>
<name>A0A1M7T647_9RHOB</name>
<dbReference type="GO" id="GO:0071973">
    <property type="term" value="P:bacterial-type flagellum-dependent cell motility"/>
    <property type="evidence" value="ECO:0007669"/>
    <property type="project" value="InterPro"/>
</dbReference>
<dbReference type="STRING" id="1189325.SAMN04488119_104221"/>
<organism evidence="9 10">
    <name type="scientific">Oceanicella actignis</name>
    <dbReference type="NCBI Taxonomy" id="1189325"/>
    <lineage>
        <taxon>Bacteria</taxon>
        <taxon>Pseudomonadati</taxon>
        <taxon>Pseudomonadota</taxon>
        <taxon>Alphaproteobacteria</taxon>
        <taxon>Rhodobacterales</taxon>
        <taxon>Paracoccaceae</taxon>
        <taxon>Oceanicella</taxon>
    </lineage>
</organism>
<evidence type="ECO:0000313" key="9">
    <source>
        <dbReference type="EMBL" id="SHN66186.1"/>
    </source>
</evidence>
<keyword evidence="4 8" id="KW-0732">Signal</keyword>
<keyword evidence="9" id="KW-0282">Flagellum</keyword>
<protein>
    <recommendedName>
        <fullName evidence="3 8">Flagellar P-ring protein</fullName>
    </recommendedName>
    <alternativeName>
        <fullName evidence="7 8">Basal body P-ring protein</fullName>
    </alternativeName>
</protein>
<dbReference type="NCBIfam" id="NF003676">
    <property type="entry name" value="PRK05303.1"/>
    <property type="match status" value="1"/>
</dbReference>
<comment type="subunit">
    <text evidence="8">The basal body constitutes a major portion of the flagellar organelle and consists of four rings (L,P,S, and M) mounted on a central rod.</text>
</comment>
<evidence type="ECO:0000313" key="10">
    <source>
        <dbReference type="Proteomes" id="UP000184066"/>
    </source>
</evidence>
<dbReference type="GO" id="GO:0005198">
    <property type="term" value="F:structural molecule activity"/>
    <property type="evidence" value="ECO:0007669"/>
    <property type="project" value="InterPro"/>
</dbReference>
<evidence type="ECO:0000256" key="7">
    <source>
        <dbReference type="ARBA" id="ARBA00032344"/>
    </source>
</evidence>
<dbReference type="Pfam" id="PF02119">
    <property type="entry name" value="FlgI"/>
    <property type="match status" value="1"/>
</dbReference>
<gene>
    <name evidence="8" type="primary">flgI</name>
    <name evidence="9" type="ORF">SAMN05216200_104221</name>
</gene>
<proteinExistence type="inferred from homology"/>
<evidence type="ECO:0000256" key="3">
    <source>
        <dbReference type="ARBA" id="ARBA00019515"/>
    </source>
</evidence>
<dbReference type="GO" id="GO:0030288">
    <property type="term" value="C:outer membrane-bounded periplasmic space"/>
    <property type="evidence" value="ECO:0007669"/>
    <property type="project" value="InterPro"/>
</dbReference>
<keyword evidence="9" id="KW-0969">Cilium</keyword>
<keyword evidence="5" id="KW-0574">Periplasm</keyword>
<feature type="signal peptide" evidence="8">
    <location>
        <begin position="1"/>
        <end position="22"/>
    </location>
</feature>
<dbReference type="Proteomes" id="UP000184066">
    <property type="component" value="Unassembled WGS sequence"/>
</dbReference>
<comment type="subcellular location">
    <subcellularLocation>
        <location evidence="2 8">Bacterial flagellum basal body</location>
    </subcellularLocation>
</comment>
<sequence length="386" mass="39503" precursor="true">MNRLLFRLTAAMLLAWAGALPAAPGVMPPAPGVEGRGHGPNVRIKDLVDFEGVRGNDLVGYGLVVGLAGTGDGLRNSPFTEEALANLLERLGINVSGESFRPKNVAAVLVTAVLPPFARAGSKIDVTVSAIGDAKSLLGGTLIMTPLNAADGDIYAVAQGSIVAGGVLAEGAAAKVTLGVPTVATIPGGARVEREIDYSLASMPNIRLALREADFTTASRIAETINKTLPGAPAVMLDSGTVQVDVAGSGLSPAALISRIENLTVNPSVVARVVVDQRTGTVVMGGDVRISKVAISKGGLTIRIDETPTVSQPNPFAKNGETIVVPRTNIDVNQGGQGNLFVIDGNVTLDDLVAGLNMIGVTSSGLIDILMSLKSSGALHADFIVR</sequence>
<dbReference type="AlphaFoldDB" id="A0A1M7T647"/>
<evidence type="ECO:0000256" key="5">
    <source>
        <dbReference type="ARBA" id="ARBA00022764"/>
    </source>
</evidence>
<dbReference type="EMBL" id="FRDL01000004">
    <property type="protein sequence ID" value="SHN66186.1"/>
    <property type="molecule type" value="Genomic_DNA"/>
</dbReference>
<evidence type="ECO:0000256" key="4">
    <source>
        <dbReference type="ARBA" id="ARBA00022729"/>
    </source>
</evidence>
<dbReference type="PANTHER" id="PTHR30381:SF0">
    <property type="entry name" value="FLAGELLAR P-RING PROTEIN"/>
    <property type="match status" value="1"/>
</dbReference>